<dbReference type="SUPFAM" id="SSF52821">
    <property type="entry name" value="Rhodanese/Cell cycle control phosphatase"/>
    <property type="match status" value="1"/>
</dbReference>
<keyword evidence="4" id="KW-0333">Golgi apparatus</keyword>
<evidence type="ECO:0000313" key="7">
    <source>
        <dbReference type="EMBL" id="VVC38606.1"/>
    </source>
</evidence>
<dbReference type="InterPro" id="IPR045799">
    <property type="entry name" value="TBC1D23_C"/>
</dbReference>
<protein>
    <recommendedName>
        <fullName evidence="2">TBC1 domain family member 23</fullName>
    </recommendedName>
</protein>
<dbReference type="EMBL" id="CABPRJ010001485">
    <property type="protein sequence ID" value="VVC38606.1"/>
    <property type="molecule type" value="Genomic_DNA"/>
</dbReference>
<feature type="domain" description="Rhodanese" evidence="6">
    <location>
        <begin position="319"/>
        <end position="428"/>
    </location>
</feature>
<organism evidence="7 8">
    <name type="scientific">Cinara cedri</name>
    <dbReference type="NCBI Taxonomy" id="506608"/>
    <lineage>
        <taxon>Eukaryota</taxon>
        <taxon>Metazoa</taxon>
        <taxon>Ecdysozoa</taxon>
        <taxon>Arthropoda</taxon>
        <taxon>Hexapoda</taxon>
        <taxon>Insecta</taxon>
        <taxon>Pterygota</taxon>
        <taxon>Neoptera</taxon>
        <taxon>Paraneoptera</taxon>
        <taxon>Hemiptera</taxon>
        <taxon>Sternorrhyncha</taxon>
        <taxon>Aphidomorpha</taxon>
        <taxon>Aphidoidea</taxon>
        <taxon>Aphididae</taxon>
        <taxon>Lachninae</taxon>
        <taxon>Cinara</taxon>
    </lineage>
</organism>
<dbReference type="GO" id="GO:0005802">
    <property type="term" value="C:trans-Golgi network"/>
    <property type="evidence" value="ECO:0007669"/>
    <property type="project" value="TreeGrafter"/>
</dbReference>
<reference evidence="7 8" key="1">
    <citation type="submission" date="2019-08" db="EMBL/GenBank/DDBJ databases">
        <authorList>
            <person name="Alioto T."/>
            <person name="Alioto T."/>
            <person name="Gomez Garrido J."/>
        </authorList>
    </citation>
    <scope>NUCLEOTIDE SEQUENCE [LARGE SCALE GENOMIC DNA]</scope>
</reference>
<evidence type="ECO:0000259" key="6">
    <source>
        <dbReference type="PROSITE" id="PS50206"/>
    </source>
</evidence>
<dbReference type="InterPro" id="IPR001763">
    <property type="entry name" value="Rhodanese-like_dom"/>
</dbReference>
<dbReference type="SUPFAM" id="SSF47923">
    <property type="entry name" value="Ypt/Rab-GAP domain of gyp1p"/>
    <property type="match status" value="1"/>
</dbReference>
<dbReference type="InterPro" id="IPR039755">
    <property type="entry name" value="TBC1D23"/>
</dbReference>
<dbReference type="PROSITE" id="PS50086">
    <property type="entry name" value="TBC_RABGAP"/>
    <property type="match status" value="1"/>
</dbReference>
<dbReference type="AlphaFoldDB" id="A0A5E4N627"/>
<evidence type="ECO:0000259" key="5">
    <source>
        <dbReference type="PROSITE" id="PS50086"/>
    </source>
</evidence>
<keyword evidence="8" id="KW-1185">Reference proteome</keyword>
<accession>A0A5E4N627</accession>
<dbReference type="Pfam" id="PF00566">
    <property type="entry name" value="RabGAP-TBC"/>
    <property type="match status" value="1"/>
</dbReference>
<sequence length="651" mass="74671">MSEEEDDEKWMKDLEKALCEKDMSPVSEESENFTVITNECRGQMWRQLLTREDDSFQTLLDEKPKITNIEQLEVDCQMLIASLEIDDEEEKLNCLSDTEAILMTMCKIYDTDTYDMNKKWPSIIRPIVSLRLPRIDTYTMFRAIDEEYLAKHRDCYHLLRILLLYHDPEMCNLLDSLKLGPEHYSESWIQTLFAETCSLEVILSIWDLYLEKKDRFFIFFLALVFIINARDHIFSLKHQPKAQLIEIIGSLPSQLALDDINDFWSLAEYYDKKTPSSFKKDVAGYIFDSKLPDKGISQMLCLPISVTELISHTNRTITNSLKFFVMDCRPAKEYNVGHLPIAFPLDSTLLLEDPISFWTTVEGLLSCQKQRFAEGRSGGGEHWCFSGCGSGLDANQFTHMVVSAFLQKHYLYVSMLNGGYQALHEHFEKNNIDGLSGHDRNRCSQCLSNTNPNKERLAQTNSTNEMFSKLGVAMRSKSFEVKGKLMDFLSSNNNSTKKEKTNGSSKRYRNMAPVFAIDEDDNNQDSEDELDFATHNGSLSMLLNKSNVIASFDCQHINNEGTLIPGKLVLTKNSLVIVEVDPKDSNKICSLVNHSLGTILNIKCRKKRPDLIIFEYSGANKDIDRFLIPQPQKATDIVTKQIMDFIERNES</sequence>
<dbReference type="PROSITE" id="PS50206">
    <property type="entry name" value="RHODANESE_3"/>
    <property type="match status" value="1"/>
</dbReference>
<name>A0A5E4N627_9HEMI</name>
<evidence type="ECO:0000256" key="3">
    <source>
        <dbReference type="ARBA" id="ARBA00022473"/>
    </source>
</evidence>
<dbReference type="GO" id="GO:0042147">
    <property type="term" value="P:retrograde transport, endosome to Golgi"/>
    <property type="evidence" value="ECO:0007669"/>
    <property type="project" value="InterPro"/>
</dbReference>
<dbReference type="Gene3D" id="3.40.250.10">
    <property type="entry name" value="Rhodanese-like domain"/>
    <property type="match status" value="1"/>
</dbReference>
<dbReference type="GO" id="GO:0099041">
    <property type="term" value="P:vesicle tethering to Golgi"/>
    <property type="evidence" value="ECO:0007669"/>
    <property type="project" value="TreeGrafter"/>
</dbReference>
<dbReference type="InterPro" id="IPR036873">
    <property type="entry name" value="Rhodanese-like_dom_sf"/>
</dbReference>
<dbReference type="PANTHER" id="PTHR13297:SF5">
    <property type="entry name" value="TBC1 DOMAIN FAMILY MEMBER 23"/>
    <property type="match status" value="1"/>
</dbReference>
<dbReference type="PANTHER" id="PTHR13297">
    <property type="entry name" value="TBC1 DOMAIN FAMILY MEMBER 23-RELATED"/>
    <property type="match status" value="1"/>
</dbReference>
<dbReference type="CDD" id="cd20788">
    <property type="entry name" value="TBC1D23_C-like"/>
    <property type="match status" value="1"/>
</dbReference>
<dbReference type="OrthoDB" id="73307at2759"/>
<keyword evidence="3" id="KW-0217">Developmental protein</keyword>
<dbReference type="GO" id="GO:0005829">
    <property type="term" value="C:cytosol"/>
    <property type="evidence" value="ECO:0007669"/>
    <property type="project" value="GOC"/>
</dbReference>
<gene>
    <name evidence="7" type="ORF">CINCED_3A017573</name>
</gene>
<dbReference type="InterPro" id="IPR035969">
    <property type="entry name" value="Rab-GAP_TBC_sf"/>
</dbReference>
<feature type="domain" description="Rab-GAP TBC" evidence="5">
    <location>
        <begin position="35"/>
        <end position="213"/>
    </location>
</feature>
<proteinExistence type="predicted"/>
<dbReference type="Proteomes" id="UP000325440">
    <property type="component" value="Unassembled WGS sequence"/>
</dbReference>
<evidence type="ECO:0000256" key="4">
    <source>
        <dbReference type="ARBA" id="ARBA00023034"/>
    </source>
</evidence>
<evidence type="ECO:0000313" key="8">
    <source>
        <dbReference type="Proteomes" id="UP000325440"/>
    </source>
</evidence>
<evidence type="ECO:0000256" key="1">
    <source>
        <dbReference type="ARBA" id="ARBA00004601"/>
    </source>
</evidence>
<dbReference type="Gene3D" id="1.10.472.80">
    <property type="entry name" value="Ypt/Rab-GAP domain of gyp1p, domain 3"/>
    <property type="match status" value="1"/>
</dbReference>
<dbReference type="Pfam" id="PF19430">
    <property type="entry name" value="TBC1D23_C"/>
    <property type="match status" value="1"/>
</dbReference>
<evidence type="ECO:0000256" key="2">
    <source>
        <dbReference type="ARBA" id="ARBA00014207"/>
    </source>
</evidence>
<dbReference type="InterPro" id="IPR000195">
    <property type="entry name" value="Rab-GAP-TBC_dom"/>
</dbReference>
<comment type="subcellular location">
    <subcellularLocation>
        <location evidence="1">Golgi apparatus</location>
        <location evidence="1">trans-Golgi network</location>
    </subcellularLocation>
</comment>